<feature type="transmembrane region" description="Helical" evidence="1">
    <location>
        <begin position="118"/>
        <end position="136"/>
    </location>
</feature>
<dbReference type="EMBL" id="JAMQON010000008">
    <property type="protein sequence ID" value="MDS0261718.1"/>
    <property type="molecule type" value="Genomic_DNA"/>
</dbReference>
<dbReference type="RefSeq" id="WP_310921635.1">
    <property type="nucleotide sequence ID" value="NZ_JAMQON010000008.1"/>
</dbReference>
<accession>A0ABU2FHI1</accession>
<evidence type="ECO:0000313" key="3">
    <source>
        <dbReference type="Proteomes" id="UP001259659"/>
    </source>
</evidence>
<gene>
    <name evidence="2" type="ORF">NDI56_20145</name>
</gene>
<dbReference type="Proteomes" id="UP001259659">
    <property type="component" value="Unassembled WGS sequence"/>
</dbReference>
<sequence>MPPSADATNDEWWVVEQQLWYLSTMGGLIGFSVGIGGLLLSWGLIAVGWAAQLNKIGVTQVGVAVFLSLLLVNIIYHRLRSYAFLIFTGLSRLATLVVNLDQLDAKSSYEFCHESRPILVFGFGWFAAMGLAFFQIGRWTCFRTYSGGPLHIACTSFAPGFYRALTIFFTQLQFAGFGVGGILFVGSFIIEIRCSWRRSRMQQFYHSSSLYTWLHPMAAFRKQLEQTTSKDEDSDE</sequence>
<keyword evidence="1" id="KW-1133">Transmembrane helix</keyword>
<feature type="transmembrane region" description="Helical" evidence="1">
    <location>
        <begin position="57"/>
        <end position="76"/>
    </location>
</feature>
<feature type="transmembrane region" description="Helical" evidence="1">
    <location>
        <begin position="82"/>
        <end position="98"/>
    </location>
</feature>
<evidence type="ECO:0000313" key="2">
    <source>
        <dbReference type="EMBL" id="MDS0261718.1"/>
    </source>
</evidence>
<keyword evidence="3" id="KW-1185">Reference proteome</keyword>
<feature type="transmembrane region" description="Helical" evidence="1">
    <location>
        <begin position="20"/>
        <end position="45"/>
    </location>
</feature>
<name>A0ABU2FHI1_9EURY</name>
<comment type="caution">
    <text evidence="2">The sequence shown here is derived from an EMBL/GenBank/DDBJ whole genome shotgun (WGS) entry which is preliminary data.</text>
</comment>
<keyword evidence="1" id="KW-0472">Membrane</keyword>
<evidence type="ECO:0008006" key="4">
    <source>
        <dbReference type="Google" id="ProtNLM"/>
    </source>
</evidence>
<proteinExistence type="predicted"/>
<protein>
    <recommendedName>
        <fullName evidence="4">DUF1295 domain-containing protein</fullName>
    </recommendedName>
</protein>
<evidence type="ECO:0000256" key="1">
    <source>
        <dbReference type="SAM" id="Phobius"/>
    </source>
</evidence>
<organism evidence="2 3">
    <name type="scientific">Haloarcula saliterrae</name>
    <dbReference type="NCBI Taxonomy" id="2950534"/>
    <lineage>
        <taxon>Archaea</taxon>
        <taxon>Methanobacteriati</taxon>
        <taxon>Methanobacteriota</taxon>
        <taxon>Stenosarchaea group</taxon>
        <taxon>Halobacteria</taxon>
        <taxon>Halobacteriales</taxon>
        <taxon>Haloarculaceae</taxon>
        <taxon>Haloarcula</taxon>
    </lineage>
</organism>
<reference evidence="2 3" key="1">
    <citation type="submission" date="2022-06" db="EMBL/GenBank/DDBJ databases">
        <title>Haloarcula sp. a new haloarchaeum isolate from saline soil.</title>
        <authorList>
            <person name="Strakova D."/>
            <person name="Galisteo C."/>
            <person name="Sanchez-Porro C."/>
            <person name="Ventosa A."/>
        </authorList>
    </citation>
    <scope>NUCLEOTIDE SEQUENCE [LARGE SCALE GENOMIC DNA]</scope>
    <source>
        <strain evidence="2 3">S1CR25-12</strain>
    </source>
</reference>
<feature type="transmembrane region" description="Helical" evidence="1">
    <location>
        <begin position="172"/>
        <end position="192"/>
    </location>
</feature>
<keyword evidence="1" id="KW-0812">Transmembrane</keyword>